<dbReference type="Pfam" id="PF12973">
    <property type="entry name" value="Cupin_7"/>
    <property type="match status" value="1"/>
</dbReference>
<feature type="domain" description="ChrR-like cupin" evidence="1">
    <location>
        <begin position="98"/>
        <end position="192"/>
    </location>
</feature>
<proteinExistence type="predicted"/>
<gene>
    <name evidence="2" type="ORF">J8C06_08465</name>
</gene>
<evidence type="ECO:0000313" key="2">
    <source>
        <dbReference type="EMBL" id="QUW02387.1"/>
    </source>
</evidence>
<keyword evidence="3" id="KW-1185">Reference proteome</keyword>
<evidence type="ECO:0000259" key="1">
    <source>
        <dbReference type="Pfam" id="PF12973"/>
    </source>
</evidence>
<name>A0ABX8B7G7_9BACT</name>
<dbReference type="SUPFAM" id="SSF51182">
    <property type="entry name" value="RmlC-like cupins"/>
    <property type="match status" value="1"/>
</dbReference>
<reference evidence="2 3" key="1">
    <citation type="submission" date="2021-03" db="EMBL/GenBank/DDBJ databases">
        <title>Genomic and phenotypic characterization of Chloracidobacterium isolates provides evidence for multiple species.</title>
        <authorList>
            <person name="Saini M.K."/>
            <person name="Costas A.M.G."/>
            <person name="Tank M."/>
            <person name="Bryant D.A."/>
        </authorList>
    </citation>
    <scope>NUCLEOTIDE SEQUENCE [LARGE SCALE GENOMIC DNA]</scope>
    <source>
        <strain evidence="2 3">BV2-C</strain>
    </source>
</reference>
<evidence type="ECO:0000313" key="3">
    <source>
        <dbReference type="Proteomes" id="UP000676506"/>
    </source>
</evidence>
<accession>A0ABX8B7G7</accession>
<dbReference type="EMBL" id="CP072648">
    <property type="protein sequence ID" value="QUW02387.1"/>
    <property type="molecule type" value="Genomic_DNA"/>
</dbReference>
<sequence>MTNADWGETEQPLEGLLGYVLETLDASERQAIEEALVNDLWMRGEGLEIIRQIAAHVLEAQAVDAPPAHLRERLMSAISRQPSDSATTPPEAIAYSTLARASDAAWIPWRKGWTTRLLYQNKTEDLIVAVVRAEPGVALPPHRHNRAEEVFVLEGDLTIGEAVFGPGDYIRSEAGTLHAANFTTTGCLILVRRSLAECQAEMSD</sequence>
<dbReference type="RefSeq" id="WP_211428277.1">
    <property type="nucleotide sequence ID" value="NZ_CP072648.1"/>
</dbReference>
<dbReference type="InterPro" id="IPR025979">
    <property type="entry name" value="ChrR-like_cupin_dom"/>
</dbReference>
<protein>
    <submittedName>
        <fullName evidence="2">Cupin domain-containing protein</fullName>
    </submittedName>
</protein>
<dbReference type="Gene3D" id="2.60.120.10">
    <property type="entry name" value="Jelly Rolls"/>
    <property type="match status" value="1"/>
</dbReference>
<dbReference type="InterPro" id="IPR011051">
    <property type="entry name" value="RmlC_Cupin_sf"/>
</dbReference>
<dbReference type="InterPro" id="IPR014710">
    <property type="entry name" value="RmlC-like_jellyroll"/>
</dbReference>
<organism evidence="2 3">
    <name type="scientific">Chloracidobacterium validum</name>
    <dbReference type="NCBI Taxonomy" id="2821543"/>
    <lineage>
        <taxon>Bacteria</taxon>
        <taxon>Pseudomonadati</taxon>
        <taxon>Acidobacteriota</taxon>
        <taxon>Terriglobia</taxon>
        <taxon>Terriglobales</taxon>
        <taxon>Acidobacteriaceae</taxon>
        <taxon>Chloracidobacterium</taxon>
    </lineage>
</organism>
<dbReference type="Proteomes" id="UP000676506">
    <property type="component" value="Chromosome 1"/>
</dbReference>